<organism evidence="12 13">
    <name type="scientific">Canavalia gladiata</name>
    <name type="common">Sword bean</name>
    <name type="synonym">Dolichos gladiatus</name>
    <dbReference type="NCBI Taxonomy" id="3824"/>
    <lineage>
        <taxon>Eukaryota</taxon>
        <taxon>Viridiplantae</taxon>
        <taxon>Streptophyta</taxon>
        <taxon>Embryophyta</taxon>
        <taxon>Tracheophyta</taxon>
        <taxon>Spermatophyta</taxon>
        <taxon>Magnoliopsida</taxon>
        <taxon>eudicotyledons</taxon>
        <taxon>Gunneridae</taxon>
        <taxon>Pentapetalae</taxon>
        <taxon>rosids</taxon>
        <taxon>fabids</taxon>
        <taxon>Fabales</taxon>
        <taxon>Fabaceae</taxon>
        <taxon>Papilionoideae</taxon>
        <taxon>50 kb inversion clade</taxon>
        <taxon>NPAAA clade</taxon>
        <taxon>indigoferoid/millettioid clade</taxon>
        <taxon>Phaseoleae</taxon>
        <taxon>Canavalia</taxon>
    </lineage>
</organism>
<dbReference type="GO" id="GO:0003729">
    <property type="term" value="F:mRNA binding"/>
    <property type="evidence" value="ECO:0007669"/>
    <property type="project" value="UniProtKB-ARBA"/>
</dbReference>
<dbReference type="Proteomes" id="UP001367508">
    <property type="component" value="Unassembled WGS sequence"/>
</dbReference>
<dbReference type="FunFam" id="3.30.230.10:FF:000004">
    <property type="entry name" value="40S ribosomal protein S2"/>
    <property type="match status" value="1"/>
</dbReference>
<dbReference type="PROSITE" id="PS00585">
    <property type="entry name" value="RIBOSOMAL_S5"/>
    <property type="match status" value="1"/>
</dbReference>
<evidence type="ECO:0000256" key="2">
    <source>
        <dbReference type="ARBA" id="ARBA00008945"/>
    </source>
</evidence>
<feature type="domain" description="S5 DRBM" evidence="11">
    <location>
        <begin position="340"/>
        <end position="403"/>
    </location>
</feature>
<dbReference type="EMBL" id="JAYMYQ010000001">
    <property type="protein sequence ID" value="KAK7358231.1"/>
    <property type="molecule type" value="Genomic_DNA"/>
</dbReference>
<evidence type="ECO:0000259" key="11">
    <source>
        <dbReference type="PROSITE" id="PS50881"/>
    </source>
</evidence>
<dbReference type="Gene3D" id="3.40.1340.10">
    <property type="entry name" value="RNA polymerase, Rpb5, N-terminal domain"/>
    <property type="match status" value="1"/>
</dbReference>
<evidence type="ECO:0000313" key="12">
    <source>
        <dbReference type="EMBL" id="KAK7358231.1"/>
    </source>
</evidence>
<dbReference type="Pfam" id="PF00333">
    <property type="entry name" value="Ribosomal_S5"/>
    <property type="match status" value="1"/>
</dbReference>
<dbReference type="GO" id="GO:0005666">
    <property type="term" value="C:RNA polymerase III complex"/>
    <property type="evidence" value="ECO:0007669"/>
    <property type="project" value="TreeGrafter"/>
</dbReference>
<feature type="compositionally biased region" description="Gly residues" evidence="10">
    <location>
        <begin position="264"/>
        <end position="275"/>
    </location>
</feature>
<proteinExistence type="inferred from homology"/>
<evidence type="ECO:0000256" key="1">
    <source>
        <dbReference type="ARBA" id="ARBA00004123"/>
    </source>
</evidence>
<evidence type="ECO:0000256" key="10">
    <source>
        <dbReference type="SAM" id="MobiDB-lite"/>
    </source>
</evidence>
<feature type="region of interest" description="Disordered" evidence="10">
    <location>
        <begin position="264"/>
        <end position="295"/>
    </location>
</feature>
<evidence type="ECO:0000313" key="13">
    <source>
        <dbReference type="Proteomes" id="UP001367508"/>
    </source>
</evidence>
<keyword evidence="5" id="KW-0539">Nucleus</keyword>
<dbReference type="InterPro" id="IPR014721">
    <property type="entry name" value="Ribsml_uS5_D2-typ_fold_subgr"/>
</dbReference>
<comment type="similarity">
    <text evidence="7">Belongs to the archaeal Rpo5/eukaryotic RPB5 RNA polymerase subunit family.</text>
</comment>
<comment type="subcellular location">
    <subcellularLocation>
        <location evidence="1">Nucleus</location>
    </subcellularLocation>
</comment>
<dbReference type="PANTHER" id="PTHR10535">
    <property type="entry name" value="DNA-DIRECTED RNA POLYMERASES I, II, AND III SUBUNIT RPABC1"/>
    <property type="match status" value="1"/>
</dbReference>
<dbReference type="GO" id="GO:0003677">
    <property type="term" value="F:DNA binding"/>
    <property type="evidence" value="ECO:0007669"/>
    <property type="project" value="InterPro"/>
</dbReference>
<dbReference type="GO" id="GO:0005665">
    <property type="term" value="C:RNA polymerase II, core complex"/>
    <property type="evidence" value="ECO:0007669"/>
    <property type="project" value="TreeGrafter"/>
</dbReference>
<keyword evidence="13" id="KW-1185">Reference proteome</keyword>
<dbReference type="PROSITE" id="PS01110">
    <property type="entry name" value="RNA_POL_H_23KD"/>
    <property type="match status" value="1"/>
</dbReference>
<dbReference type="InterPro" id="IPR020568">
    <property type="entry name" value="Ribosomal_Su5_D2-typ_SF"/>
</dbReference>
<protein>
    <recommendedName>
        <fullName evidence="11">S5 DRBM domain-containing protein</fullName>
    </recommendedName>
</protein>
<gene>
    <name evidence="12" type="ORF">VNO77_00156</name>
</gene>
<dbReference type="Gene3D" id="3.90.940.20">
    <property type="entry name" value="RPB5-like RNA polymerase subunit"/>
    <property type="match status" value="1"/>
</dbReference>
<evidence type="ECO:0000256" key="8">
    <source>
        <dbReference type="PROSITE-ProRule" id="PRU00268"/>
    </source>
</evidence>
<comment type="caution">
    <text evidence="12">The sequence shown here is derived from an EMBL/GenBank/DDBJ whole genome shotgun (WGS) entry which is preliminary data.</text>
</comment>
<dbReference type="SUPFAM" id="SSF54211">
    <property type="entry name" value="Ribosomal protein S5 domain 2-like"/>
    <property type="match status" value="1"/>
</dbReference>
<dbReference type="Gene3D" id="3.30.230.10">
    <property type="match status" value="1"/>
</dbReference>
<dbReference type="FunFam" id="3.40.1340.10:FF:000001">
    <property type="entry name" value="DNA-directed RNA polymerases I, II, and III subunit RPABC1"/>
    <property type="match status" value="1"/>
</dbReference>
<dbReference type="HAMAP" id="MF_00025">
    <property type="entry name" value="RNApol_Rpo5_RPB5"/>
    <property type="match status" value="1"/>
</dbReference>
<dbReference type="InterPro" id="IPR035913">
    <property type="entry name" value="RPB5-like_sf"/>
</dbReference>
<reference evidence="12 13" key="1">
    <citation type="submission" date="2024-01" db="EMBL/GenBank/DDBJ databases">
        <title>The genomes of 5 underutilized Papilionoideae crops provide insights into root nodulation and disease resistanc.</title>
        <authorList>
            <person name="Jiang F."/>
        </authorList>
    </citation>
    <scope>NUCLEOTIDE SEQUENCE [LARGE SCALE GENOMIC DNA]</scope>
    <source>
        <strain evidence="12">LVBAO_FW01</strain>
        <tissue evidence="12">Leaves</tissue>
    </source>
</reference>
<dbReference type="Pfam" id="PF03719">
    <property type="entry name" value="Ribosomal_S5_C"/>
    <property type="match status" value="1"/>
</dbReference>
<dbReference type="GO" id="GO:0015935">
    <property type="term" value="C:small ribosomal subunit"/>
    <property type="evidence" value="ECO:0007669"/>
    <property type="project" value="InterPro"/>
</dbReference>
<dbReference type="Gene3D" id="3.30.160.20">
    <property type="match status" value="1"/>
</dbReference>
<dbReference type="InterPro" id="IPR013810">
    <property type="entry name" value="Ribosomal_uS5_N"/>
</dbReference>
<dbReference type="InterPro" id="IPR020608">
    <property type="entry name" value="RNA_pol_subH/Rpb5_CS"/>
</dbReference>
<dbReference type="GO" id="GO:0006412">
    <property type="term" value="P:translation"/>
    <property type="evidence" value="ECO:0007669"/>
    <property type="project" value="InterPro"/>
</dbReference>
<dbReference type="InterPro" id="IPR018192">
    <property type="entry name" value="Ribosomal_uS5_N_CS"/>
</dbReference>
<evidence type="ECO:0000256" key="3">
    <source>
        <dbReference type="ARBA" id="ARBA00022980"/>
    </source>
</evidence>
<comment type="similarity">
    <text evidence="2 9">Belongs to the universal ribosomal protein uS5 family.</text>
</comment>
<keyword evidence="3 8" id="KW-0689">Ribosomal protein</keyword>
<dbReference type="Pfam" id="PF01191">
    <property type="entry name" value="RNA_pol_Rpb5_C"/>
    <property type="match status" value="1"/>
</dbReference>
<dbReference type="InterPro" id="IPR005711">
    <property type="entry name" value="Ribosomal_uS5_euk/arc"/>
</dbReference>
<dbReference type="GO" id="GO:0003899">
    <property type="term" value="F:DNA-directed RNA polymerase activity"/>
    <property type="evidence" value="ECO:0007669"/>
    <property type="project" value="InterPro"/>
</dbReference>
<dbReference type="InterPro" id="IPR000783">
    <property type="entry name" value="RNA_pol_subH/Rpb5_C"/>
</dbReference>
<evidence type="ECO:0000256" key="5">
    <source>
        <dbReference type="ARBA" id="ARBA00023242"/>
    </source>
</evidence>
<dbReference type="PROSITE" id="PS50881">
    <property type="entry name" value="S5_DSRBD"/>
    <property type="match status" value="1"/>
</dbReference>
<dbReference type="FunFam" id="3.30.160.20:FF:000002">
    <property type="entry name" value="40S ribosomal protein S2"/>
    <property type="match status" value="1"/>
</dbReference>
<evidence type="ECO:0000256" key="6">
    <source>
        <dbReference type="ARBA" id="ARBA00023274"/>
    </source>
</evidence>
<evidence type="ECO:0000256" key="4">
    <source>
        <dbReference type="ARBA" id="ARBA00023163"/>
    </source>
</evidence>
<dbReference type="GO" id="GO:0003735">
    <property type="term" value="F:structural constituent of ribosome"/>
    <property type="evidence" value="ECO:0007669"/>
    <property type="project" value="UniProtKB-UniRule"/>
</dbReference>
<evidence type="ECO:0000256" key="9">
    <source>
        <dbReference type="RuleBase" id="RU003823"/>
    </source>
</evidence>
<dbReference type="InterPro" id="IPR036710">
    <property type="entry name" value="RNA_pol_Rpb5_N_sf"/>
</dbReference>
<name>A0AAN9MPJ4_CANGL</name>
<dbReference type="AlphaFoldDB" id="A0AAN9MPJ4"/>
<dbReference type="SUPFAM" id="SSF54768">
    <property type="entry name" value="dsRNA-binding domain-like"/>
    <property type="match status" value="1"/>
</dbReference>
<dbReference type="SUPFAM" id="SSF55287">
    <property type="entry name" value="RPB5-like RNA polymerase subunit"/>
    <property type="match status" value="1"/>
</dbReference>
<dbReference type="FunFam" id="3.90.940.20:FF:000001">
    <property type="entry name" value="DNA-directed RNA polymerases I, II, and III subunit RPABC1"/>
    <property type="match status" value="1"/>
</dbReference>
<dbReference type="NCBIfam" id="TIGR01020">
    <property type="entry name" value="uS5_euk_arch"/>
    <property type="match status" value="1"/>
</dbReference>
<dbReference type="InterPro" id="IPR014381">
    <property type="entry name" value="Arch_Rpo5/euc_Rpb5"/>
</dbReference>
<dbReference type="GO" id="GO:0006366">
    <property type="term" value="P:transcription by RNA polymerase II"/>
    <property type="evidence" value="ECO:0007669"/>
    <property type="project" value="TreeGrafter"/>
</dbReference>
<dbReference type="GO" id="GO:0042797">
    <property type="term" value="P:tRNA transcription by RNA polymerase III"/>
    <property type="evidence" value="ECO:0007669"/>
    <property type="project" value="TreeGrafter"/>
</dbReference>
<dbReference type="SUPFAM" id="SSF53036">
    <property type="entry name" value="Eukaryotic RPB5 N-terminal domain"/>
    <property type="match status" value="1"/>
</dbReference>
<keyword evidence="4" id="KW-0804">Transcription</keyword>
<evidence type="ECO:0000256" key="7">
    <source>
        <dbReference type="ARBA" id="ARBA00025765"/>
    </source>
</evidence>
<keyword evidence="6 8" id="KW-0687">Ribonucleoprotein</keyword>
<dbReference type="NCBIfam" id="NF007129">
    <property type="entry name" value="PRK09570.1"/>
    <property type="match status" value="1"/>
</dbReference>
<dbReference type="GO" id="GO:0006362">
    <property type="term" value="P:transcription elongation by RNA polymerase I"/>
    <property type="evidence" value="ECO:0007669"/>
    <property type="project" value="TreeGrafter"/>
</dbReference>
<dbReference type="InterPro" id="IPR005571">
    <property type="entry name" value="RNA_pol_Rpb5_N"/>
</dbReference>
<dbReference type="Pfam" id="PF03871">
    <property type="entry name" value="RNA_pol_Rpb5_N"/>
    <property type="match status" value="1"/>
</dbReference>
<accession>A0AAN9MPJ4</accession>
<dbReference type="InterPro" id="IPR005324">
    <property type="entry name" value="Ribosomal_uS5_C"/>
</dbReference>
<sequence>MVFSEEEKGRLYRIRKTVMQMLRDRGYLVGDFEINMSMNEFKNKYGDNMKREDLVINKAKKENSADQIYVFFPDEAKVGVKTMKTYTNRMNSENVSRAILVVQQNLTPFARTCVSEISSKFHLEVFQESELLVNIIEHVLVPEHQVLTNEEKKTLLDRYTVKETQLPRIQLNDPVARYYGLKRGQVVKIIRPSETAGRYVTYRYKHGLGVWDTLPFWVRNELFLRYIRNPTSSISAFSSAVAHSIHLSLTLSLINKMAERGGGDRGGFGRGFGGRGRGDRGRGGRRRASGRRDEEEKWVPVTKLGRLVKEGKIRSLEQIYLHSLPIKEHQIVDTLVGPSLKDEVMKIMPVQKQTRAGQRTRFKAFVVVGDGNGHVGLGVKCSKEVATAIRGAIILAKLSVIPVRRGYWGNKIGKPHTVPCKVTGKCGSVTVRMVPAPRGSGIVAARVPKKVLQFAGIEDVFTSSRGSTKTLGNFVKATFECLLKTYGFLTPDFWRETRFSKSPFQEYTDLLAKPTGKALILEEERVEA</sequence>
<dbReference type="GO" id="GO:0005736">
    <property type="term" value="C:RNA polymerase I complex"/>
    <property type="evidence" value="ECO:0007669"/>
    <property type="project" value="TreeGrafter"/>
</dbReference>
<dbReference type="PANTHER" id="PTHR10535:SF0">
    <property type="entry name" value="DNA-DIRECTED RNA POLYMERASES I, II, AND III SUBUNIT RPABC1"/>
    <property type="match status" value="1"/>
</dbReference>